<accession>A0AAV2KMQ0</accession>
<keyword evidence="2" id="KW-0472">Membrane</keyword>
<evidence type="ECO:0000256" key="1">
    <source>
        <dbReference type="SAM" id="MobiDB-lite"/>
    </source>
</evidence>
<evidence type="ECO:0000256" key="2">
    <source>
        <dbReference type="SAM" id="Phobius"/>
    </source>
</evidence>
<keyword evidence="4" id="KW-1185">Reference proteome</keyword>
<evidence type="ECO:0000313" key="3">
    <source>
        <dbReference type="EMBL" id="CAL1591182.1"/>
    </source>
</evidence>
<dbReference type="AlphaFoldDB" id="A0AAV2KMQ0"/>
<keyword evidence="2" id="KW-0812">Transmembrane</keyword>
<keyword evidence="2" id="KW-1133">Transmembrane helix</keyword>
<proteinExistence type="predicted"/>
<sequence length="148" mass="15651">MRWTASSRPGARNLLYLKHARRRPCQRLGRPPFLGRVRGEAPPDDGTVHWIWWEAGGRAGVALEWIQGNWSSGPGGGGPEGDEVGSGSESGLGSGYGGGSGEWAEGGAMLSVIWETEGLQTVGIVVLVFASIKLLHLLGLISFSEGKL</sequence>
<protein>
    <submittedName>
        <fullName evidence="3">Uncharacterized protein</fullName>
    </submittedName>
</protein>
<feature type="compositionally biased region" description="Gly residues" evidence="1">
    <location>
        <begin position="88"/>
        <end position="97"/>
    </location>
</feature>
<organism evidence="3 4">
    <name type="scientific">Knipowitschia caucasica</name>
    <name type="common">Caucasian dwarf goby</name>
    <name type="synonym">Pomatoschistus caucasicus</name>
    <dbReference type="NCBI Taxonomy" id="637954"/>
    <lineage>
        <taxon>Eukaryota</taxon>
        <taxon>Metazoa</taxon>
        <taxon>Chordata</taxon>
        <taxon>Craniata</taxon>
        <taxon>Vertebrata</taxon>
        <taxon>Euteleostomi</taxon>
        <taxon>Actinopterygii</taxon>
        <taxon>Neopterygii</taxon>
        <taxon>Teleostei</taxon>
        <taxon>Neoteleostei</taxon>
        <taxon>Acanthomorphata</taxon>
        <taxon>Gobiaria</taxon>
        <taxon>Gobiiformes</taxon>
        <taxon>Gobioidei</taxon>
        <taxon>Gobiidae</taxon>
        <taxon>Gobiinae</taxon>
        <taxon>Knipowitschia</taxon>
    </lineage>
</organism>
<evidence type="ECO:0000313" key="4">
    <source>
        <dbReference type="Proteomes" id="UP001497482"/>
    </source>
</evidence>
<gene>
    <name evidence="3" type="ORF">KC01_LOCUS20585</name>
</gene>
<dbReference type="EMBL" id="OZ035841">
    <property type="protein sequence ID" value="CAL1591182.1"/>
    <property type="molecule type" value="Genomic_DNA"/>
</dbReference>
<name>A0AAV2KMQ0_KNICA</name>
<feature type="region of interest" description="Disordered" evidence="1">
    <location>
        <begin position="71"/>
        <end position="97"/>
    </location>
</feature>
<feature type="transmembrane region" description="Helical" evidence="2">
    <location>
        <begin position="119"/>
        <end position="143"/>
    </location>
</feature>
<reference evidence="3 4" key="1">
    <citation type="submission" date="2024-04" db="EMBL/GenBank/DDBJ databases">
        <authorList>
            <person name="Waldvogel A.-M."/>
            <person name="Schoenle A."/>
        </authorList>
    </citation>
    <scope>NUCLEOTIDE SEQUENCE [LARGE SCALE GENOMIC DNA]</scope>
</reference>
<dbReference type="Proteomes" id="UP001497482">
    <property type="component" value="Chromosome 19"/>
</dbReference>